<dbReference type="EMBL" id="CADCXW020000017">
    <property type="protein sequence ID" value="CAD1551324.1"/>
    <property type="molecule type" value="Genomic_DNA"/>
</dbReference>
<name>A0A6V7JGQ3_9HYME</name>
<dbReference type="PANTHER" id="PTHR47331:SF1">
    <property type="entry name" value="GAG-LIKE PROTEIN"/>
    <property type="match status" value="1"/>
</dbReference>
<dbReference type="PANTHER" id="PTHR47331">
    <property type="entry name" value="PHD-TYPE DOMAIN-CONTAINING PROTEIN"/>
    <property type="match status" value="1"/>
</dbReference>
<dbReference type="Pfam" id="PF05380">
    <property type="entry name" value="Peptidase_A17"/>
    <property type="match status" value="1"/>
</dbReference>
<dbReference type="SUPFAM" id="SSF56672">
    <property type="entry name" value="DNA/RNA polymerases"/>
    <property type="match status" value="1"/>
</dbReference>
<dbReference type="GO" id="GO:0071897">
    <property type="term" value="P:DNA biosynthetic process"/>
    <property type="evidence" value="ECO:0007669"/>
    <property type="project" value="UniProtKB-ARBA"/>
</dbReference>
<dbReference type="InterPro" id="IPR008042">
    <property type="entry name" value="Retrotrans_Pao"/>
</dbReference>
<reference evidence="1" key="1">
    <citation type="submission" date="2020-07" db="EMBL/GenBank/DDBJ databases">
        <authorList>
            <person name="Ferguson B K."/>
        </authorList>
    </citation>
    <scope>NUCLEOTIDE SEQUENCE</scope>
    <source>
        <strain evidence="1">L06</strain>
    </source>
</reference>
<accession>A0A6V7JGQ3</accession>
<dbReference type="AlphaFoldDB" id="A0A6V7JGQ3"/>
<gene>
    <name evidence="1" type="ORF">BBRV_LOCUS52429</name>
</gene>
<evidence type="ECO:0000313" key="1">
    <source>
        <dbReference type="EMBL" id="CAD1551324.1"/>
    </source>
</evidence>
<organism evidence="1">
    <name type="scientific">Bracon brevicornis</name>
    <dbReference type="NCBI Taxonomy" id="1563983"/>
    <lineage>
        <taxon>Eukaryota</taxon>
        <taxon>Metazoa</taxon>
        <taxon>Ecdysozoa</taxon>
        <taxon>Arthropoda</taxon>
        <taxon>Hexapoda</taxon>
        <taxon>Insecta</taxon>
        <taxon>Pterygota</taxon>
        <taxon>Neoptera</taxon>
        <taxon>Endopterygota</taxon>
        <taxon>Hymenoptera</taxon>
        <taxon>Apocrita</taxon>
        <taxon>Ichneumonoidea</taxon>
        <taxon>Braconidae</taxon>
        <taxon>Braconinae</taxon>
        <taxon>Bracon</taxon>
    </lineage>
</organism>
<protein>
    <recommendedName>
        <fullName evidence="2">Peptidase aspartic putative domain-containing protein</fullName>
    </recommendedName>
</protein>
<dbReference type="InterPro" id="IPR043502">
    <property type="entry name" value="DNA/RNA_pol_sf"/>
</dbReference>
<proteinExistence type="predicted"/>
<evidence type="ECO:0008006" key="2">
    <source>
        <dbReference type="Google" id="ProtNLM"/>
    </source>
</evidence>
<sequence>MHLADQSLLISSPIDIIIGADSYGEIIKKGFEKFTSNQLVAQETIFGWVITGPVNCQACTTRTSTSLVSKSTTQQLLDLMKNFWLQEEIPNQSNAELSAEERECELRFQQTFERDPSGRYVMRLPFKTSVESLGDSKSKAIRAAYQMKARLPKSPEVNQQYQEFLKEYEELNHMKRAPRTPETVSAFHLPHHAAIKEASITAKLRVIFNASAKSSTGVSLNDILHQGQKLQNNCGDVLLWFRRHQWVFGTDITKMFREINVHPANWSYQRIMWFDETEQLTPYQLTTVTCGTTCAPWLALRTIQQLLIDEGNNYPKAVPALREGRYVDDIHGDSDDEGDLLEIIQQPIELCKSGGFPLQKWCSNAPHLLQIINLASASITSSALFDEMSTKVLGIIWSPSTDSFKYKLKPFTNESITKNVILSEIAQIYDPLGFVTPIIIKAKILIQELWSGKINWGDQLKSEQIIHFSFQRKSRRHQQSIYPTMAPFINA</sequence>